<accession>A0A419EXU6</accession>
<sequence length="68" mass="7630">MSDNKESSKFLQQTLECSNCGGTDTLVIEEDIIAPGDKVYPTGSVLCAKCRTPTMVKVYRWTKWKETP</sequence>
<organism evidence="1 2">
    <name type="scientific">Candidatus Abyssobacteria bacterium SURF_17</name>
    <dbReference type="NCBI Taxonomy" id="2093361"/>
    <lineage>
        <taxon>Bacteria</taxon>
        <taxon>Pseudomonadati</taxon>
        <taxon>Candidatus Hydrogenedentota</taxon>
        <taxon>Candidatus Abyssobacteria</taxon>
    </lineage>
</organism>
<dbReference type="Proteomes" id="UP000285961">
    <property type="component" value="Unassembled WGS sequence"/>
</dbReference>
<dbReference type="AlphaFoldDB" id="A0A419EXU6"/>
<dbReference type="EMBL" id="QZKI01000079">
    <property type="protein sequence ID" value="RJP69703.1"/>
    <property type="molecule type" value="Genomic_DNA"/>
</dbReference>
<evidence type="ECO:0000313" key="1">
    <source>
        <dbReference type="EMBL" id="RJP69703.1"/>
    </source>
</evidence>
<comment type="caution">
    <text evidence="1">The sequence shown here is derived from an EMBL/GenBank/DDBJ whole genome shotgun (WGS) entry which is preliminary data.</text>
</comment>
<gene>
    <name evidence="1" type="ORF">C4532_10515</name>
</gene>
<protein>
    <submittedName>
        <fullName evidence="1">Uncharacterized protein</fullName>
    </submittedName>
</protein>
<evidence type="ECO:0000313" key="2">
    <source>
        <dbReference type="Proteomes" id="UP000285961"/>
    </source>
</evidence>
<proteinExistence type="predicted"/>
<name>A0A419EXU6_9BACT</name>
<reference evidence="1 2" key="1">
    <citation type="journal article" date="2017" name="ISME J.">
        <title>Energy and carbon metabolisms in a deep terrestrial subsurface fluid microbial community.</title>
        <authorList>
            <person name="Momper L."/>
            <person name="Jungbluth S.P."/>
            <person name="Lee M.D."/>
            <person name="Amend J.P."/>
        </authorList>
    </citation>
    <scope>NUCLEOTIDE SEQUENCE [LARGE SCALE GENOMIC DNA]</scope>
    <source>
        <strain evidence="1">SURF_17</strain>
    </source>
</reference>